<proteinExistence type="predicted"/>
<dbReference type="EMBL" id="JANPWB010000004">
    <property type="protein sequence ID" value="KAJ1193830.1"/>
    <property type="molecule type" value="Genomic_DNA"/>
</dbReference>
<accession>A0AAV7V0G3</accession>
<name>A0AAV7V0G3_PLEWA</name>
<evidence type="ECO:0000313" key="3">
    <source>
        <dbReference type="Proteomes" id="UP001066276"/>
    </source>
</evidence>
<gene>
    <name evidence="2" type="ORF">NDU88_003126</name>
</gene>
<protein>
    <submittedName>
        <fullName evidence="2">Uncharacterized protein</fullName>
    </submittedName>
</protein>
<dbReference type="Proteomes" id="UP001066276">
    <property type="component" value="Chromosome 2_2"/>
</dbReference>
<sequence>MARGVRPPAPPHLQPAQVEEQQQTAAGREQRQVALFGLHVSGSAARGRAAGLLLLARGPPRSARRRHLPAAAGGPWRCSGSRFPSRSWGLQRMGAAALALPPGAVSHAAPGGGWTREVRAPGAAARSPASLFPSGSPIWLLCGSRGWGGSPVGAQRGGVAPLPGSRELLSRLCCPLRLLLSRIPFPAQTRRDP</sequence>
<evidence type="ECO:0000313" key="2">
    <source>
        <dbReference type="EMBL" id="KAJ1193830.1"/>
    </source>
</evidence>
<feature type="region of interest" description="Disordered" evidence="1">
    <location>
        <begin position="1"/>
        <end position="27"/>
    </location>
</feature>
<keyword evidence="3" id="KW-1185">Reference proteome</keyword>
<reference evidence="2" key="1">
    <citation type="journal article" date="2022" name="bioRxiv">
        <title>Sequencing and chromosome-scale assembly of the giantPleurodeles waltlgenome.</title>
        <authorList>
            <person name="Brown T."/>
            <person name="Elewa A."/>
            <person name="Iarovenko S."/>
            <person name="Subramanian E."/>
            <person name="Araus A.J."/>
            <person name="Petzold A."/>
            <person name="Susuki M."/>
            <person name="Suzuki K.-i.T."/>
            <person name="Hayashi T."/>
            <person name="Toyoda A."/>
            <person name="Oliveira C."/>
            <person name="Osipova E."/>
            <person name="Leigh N.D."/>
            <person name="Simon A."/>
            <person name="Yun M.H."/>
        </authorList>
    </citation>
    <scope>NUCLEOTIDE SEQUENCE</scope>
    <source>
        <strain evidence="2">20211129_DDA</strain>
        <tissue evidence="2">Liver</tissue>
    </source>
</reference>
<comment type="caution">
    <text evidence="2">The sequence shown here is derived from an EMBL/GenBank/DDBJ whole genome shotgun (WGS) entry which is preliminary data.</text>
</comment>
<dbReference type="AlphaFoldDB" id="A0AAV7V0G3"/>
<organism evidence="2 3">
    <name type="scientific">Pleurodeles waltl</name>
    <name type="common">Iberian ribbed newt</name>
    <dbReference type="NCBI Taxonomy" id="8319"/>
    <lineage>
        <taxon>Eukaryota</taxon>
        <taxon>Metazoa</taxon>
        <taxon>Chordata</taxon>
        <taxon>Craniata</taxon>
        <taxon>Vertebrata</taxon>
        <taxon>Euteleostomi</taxon>
        <taxon>Amphibia</taxon>
        <taxon>Batrachia</taxon>
        <taxon>Caudata</taxon>
        <taxon>Salamandroidea</taxon>
        <taxon>Salamandridae</taxon>
        <taxon>Pleurodelinae</taxon>
        <taxon>Pleurodeles</taxon>
    </lineage>
</organism>
<evidence type="ECO:0000256" key="1">
    <source>
        <dbReference type="SAM" id="MobiDB-lite"/>
    </source>
</evidence>